<evidence type="ECO:0000313" key="3">
    <source>
        <dbReference type="Proteomes" id="UP000190776"/>
    </source>
</evidence>
<dbReference type="Proteomes" id="UP000190776">
    <property type="component" value="Unassembled WGS sequence"/>
</dbReference>
<feature type="signal peptide" evidence="1">
    <location>
        <begin position="1"/>
        <end position="20"/>
    </location>
</feature>
<dbReference type="PANTHER" id="PTHR35186">
    <property type="entry name" value="ANK_REP_REGION DOMAIN-CONTAINING PROTEIN"/>
    <property type="match status" value="1"/>
</dbReference>
<dbReference type="AlphaFoldDB" id="A0A1S8B2K0"/>
<dbReference type="EMBL" id="MSZU01000114">
    <property type="protein sequence ID" value="OMP81792.1"/>
    <property type="molecule type" value="Genomic_DNA"/>
</dbReference>
<keyword evidence="1" id="KW-0732">Signal</keyword>
<proteinExistence type="predicted"/>
<gene>
    <name evidence="2" type="ORF">BK809_0006100</name>
</gene>
<comment type="caution">
    <text evidence="2">The sequence shown here is derived from an EMBL/GenBank/DDBJ whole genome shotgun (WGS) entry which is preliminary data.</text>
</comment>
<accession>A0A1S8B2K0</accession>
<feature type="chain" id="PRO_5012323020" description="Fungal N-terminal domain-containing protein" evidence="1">
    <location>
        <begin position="21"/>
        <end position="171"/>
    </location>
</feature>
<protein>
    <recommendedName>
        <fullName evidence="4">Fungal N-terminal domain-containing protein</fullName>
    </recommendedName>
</protein>
<evidence type="ECO:0000313" key="2">
    <source>
        <dbReference type="EMBL" id="OMP81792.1"/>
    </source>
</evidence>
<organism evidence="2 3">
    <name type="scientific">Diplodia seriata</name>
    <dbReference type="NCBI Taxonomy" id="420778"/>
    <lineage>
        <taxon>Eukaryota</taxon>
        <taxon>Fungi</taxon>
        <taxon>Dikarya</taxon>
        <taxon>Ascomycota</taxon>
        <taxon>Pezizomycotina</taxon>
        <taxon>Dothideomycetes</taxon>
        <taxon>Dothideomycetes incertae sedis</taxon>
        <taxon>Botryosphaeriales</taxon>
        <taxon>Botryosphaeriaceae</taxon>
        <taxon>Diplodia</taxon>
    </lineage>
</organism>
<reference evidence="2 3" key="1">
    <citation type="submission" date="2017-01" db="EMBL/GenBank/DDBJ databases">
        <title>Draft genome sequence of Diplodia seriata F98.1, a fungal species involved in grapevine trunk diseases.</title>
        <authorList>
            <person name="Robert-Siegwald G."/>
            <person name="Vallet J."/>
            <person name="Abou-Mansour E."/>
            <person name="Xu J."/>
            <person name="Rey P."/>
            <person name="Bertsch C."/>
            <person name="Rego C."/>
            <person name="Larignon P."/>
            <person name="Fontaine F."/>
            <person name="Lebrun M.-H."/>
        </authorList>
    </citation>
    <scope>NUCLEOTIDE SEQUENCE [LARGE SCALE GENOMIC DNA]</scope>
    <source>
        <strain evidence="2 3">F98.1</strain>
    </source>
</reference>
<sequence length="171" mass="18673">MSGIEVAGLVLGALPLIIHAITVYADGVSTVERYFKYEIPLRNLHRALEAEYVIYQNTCEELLNGIVEGNEQRAALLDKPGGPDWAKPALEERLKQRLSRAYTAYIGTMKSMKDTVSGIEALLKLDKTGKVRILCHIGGARDAAARLIDKPSSNFIHPASSEKSTTGYVSA</sequence>
<name>A0A1S8B2K0_9PEZI</name>
<evidence type="ECO:0008006" key="4">
    <source>
        <dbReference type="Google" id="ProtNLM"/>
    </source>
</evidence>
<evidence type="ECO:0000256" key="1">
    <source>
        <dbReference type="SAM" id="SignalP"/>
    </source>
</evidence>
<dbReference type="OrthoDB" id="3565018at2759"/>
<dbReference type="PANTHER" id="PTHR35186:SF4">
    <property type="entry name" value="PRION-INHIBITION AND PROPAGATION HELO DOMAIN-CONTAINING PROTEIN"/>
    <property type="match status" value="1"/>
</dbReference>